<organism evidence="5 6">
    <name type="scientific">Lactuca sativa</name>
    <name type="common">Garden lettuce</name>
    <dbReference type="NCBI Taxonomy" id="4236"/>
    <lineage>
        <taxon>Eukaryota</taxon>
        <taxon>Viridiplantae</taxon>
        <taxon>Streptophyta</taxon>
        <taxon>Embryophyta</taxon>
        <taxon>Tracheophyta</taxon>
        <taxon>Spermatophyta</taxon>
        <taxon>Magnoliopsida</taxon>
        <taxon>eudicotyledons</taxon>
        <taxon>Gunneridae</taxon>
        <taxon>Pentapetalae</taxon>
        <taxon>asterids</taxon>
        <taxon>campanulids</taxon>
        <taxon>Asterales</taxon>
        <taxon>Asteraceae</taxon>
        <taxon>Cichorioideae</taxon>
        <taxon>Cichorieae</taxon>
        <taxon>Lactucinae</taxon>
        <taxon>Lactuca</taxon>
    </lineage>
</organism>
<dbReference type="PROSITE" id="PS51471">
    <property type="entry name" value="FE2OG_OXY"/>
    <property type="match status" value="1"/>
</dbReference>
<dbReference type="Pfam" id="PF14226">
    <property type="entry name" value="DIOX_N"/>
    <property type="match status" value="1"/>
</dbReference>
<dbReference type="Gramene" id="rna-gnl|WGS:NBSK|LSAT_4X97261_mrna">
    <property type="protein sequence ID" value="cds-PLY73960.1"/>
    <property type="gene ID" value="gene-LSAT_4X97261"/>
</dbReference>
<gene>
    <name evidence="5" type="ORF">LSAT_V11C400195350</name>
</gene>
<dbReference type="InterPro" id="IPR027443">
    <property type="entry name" value="IPNS-like_sf"/>
</dbReference>
<dbReference type="EMBL" id="NBSK02000004">
    <property type="protein sequence ID" value="KAJ0211292.1"/>
    <property type="molecule type" value="Genomic_DNA"/>
</dbReference>
<keyword evidence="2 3" id="KW-0408">Iron</keyword>
<dbReference type="AlphaFoldDB" id="A0A9R1XKU3"/>
<evidence type="ECO:0000313" key="5">
    <source>
        <dbReference type="EMBL" id="KAJ0211292.1"/>
    </source>
</evidence>
<dbReference type="SUPFAM" id="SSF51197">
    <property type="entry name" value="Clavaminate synthase-like"/>
    <property type="match status" value="1"/>
</dbReference>
<dbReference type="Proteomes" id="UP000235145">
    <property type="component" value="Unassembled WGS sequence"/>
</dbReference>
<keyword evidence="3" id="KW-0560">Oxidoreductase</keyword>
<dbReference type="Gene3D" id="2.60.120.330">
    <property type="entry name" value="B-lactam Antibiotic, Isopenicillin N Synthase, Chain"/>
    <property type="match status" value="1"/>
</dbReference>
<keyword evidence="6" id="KW-1185">Reference proteome</keyword>
<evidence type="ECO:0000313" key="6">
    <source>
        <dbReference type="Proteomes" id="UP000235145"/>
    </source>
</evidence>
<accession>A0A9R1XKU3</accession>
<dbReference type="GO" id="GO:0016706">
    <property type="term" value="F:2-oxoglutarate-dependent dioxygenase activity"/>
    <property type="evidence" value="ECO:0000318"/>
    <property type="project" value="GO_Central"/>
</dbReference>
<feature type="domain" description="Fe2OG dioxygenase" evidence="4">
    <location>
        <begin position="160"/>
        <end position="263"/>
    </location>
</feature>
<dbReference type="InterPro" id="IPR044861">
    <property type="entry name" value="IPNS-like_FE2OG_OXY"/>
</dbReference>
<dbReference type="InterPro" id="IPR050231">
    <property type="entry name" value="Iron_ascorbate_oxido_reductase"/>
</dbReference>
<keyword evidence="1 3" id="KW-0479">Metal-binding</keyword>
<dbReference type="InterPro" id="IPR005123">
    <property type="entry name" value="Oxoglu/Fe-dep_dioxygenase_dom"/>
</dbReference>
<reference evidence="5 6" key="1">
    <citation type="journal article" date="2017" name="Nat. Commun.">
        <title>Genome assembly with in vitro proximity ligation data and whole-genome triplication in lettuce.</title>
        <authorList>
            <person name="Reyes-Chin-Wo S."/>
            <person name="Wang Z."/>
            <person name="Yang X."/>
            <person name="Kozik A."/>
            <person name="Arikit S."/>
            <person name="Song C."/>
            <person name="Xia L."/>
            <person name="Froenicke L."/>
            <person name="Lavelle D.O."/>
            <person name="Truco M.J."/>
            <person name="Xia R."/>
            <person name="Zhu S."/>
            <person name="Xu C."/>
            <person name="Xu H."/>
            <person name="Xu X."/>
            <person name="Cox K."/>
            <person name="Korf I."/>
            <person name="Meyers B.C."/>
            <person name="Michelmore R.W."/>
        </authorList>
    </citation>
    <scope>NUCLEOTIDE SEQUENCE [LARGE SCALE GENOMIC DNA]</scope>
    <source>
        <strain evidence="6">cv. Salinas</strain>
        <tissue evidence="5">Seedlings</tissue>
    </source>
</reference>
<dbReference type="OrthoDB" id="288590at2759"/>
<dbReference type="InterPro" id="IPR026992">
    <property type="entry name" value="DIOX_N"/>
</dbReference>
<dbReference type="Pfam" id="PF03171">
    <property type="entry name" value="2OG-FeII_Oxy"/>
    <property type="match status" value="1"/>
</dbReference>
<evidence type="ECO:0000259" key="4">
    <source>
        <dbReference type="PROSITE" id="PS51471"/>
    </source>
</evidence>
<protein>
    <recommendedName>
        <fullName evidence="4">Fe2OG dioxygenase domain-containing protein</fullName>
    </recommendedName>
</protein>
<evidence type="ECO:0000256" key="2">
    <source>
        <dbReference type="ARBA" id="ARBA00023004"/>
    </source>
</evidence>
<dbReference type="GO" id="GO:0046872">
    <property type="term" value="F:metal ion binding"/>
    <property type="evidence" value="ECO:0007669"/>
    <property type="project" value="UniProtKB-KW"/>
</dbReference>
<proteinExistence type="inferred from homology"/>
<name>A0A9R1XKU3_LACSA</name>
<evidence type="ECO:0000256" key="3">
    <source>
        <dbReference type="RuleBase" id="RU003682"/>
    </source>
</evidence>
<sequence>MAPPKLSVIGFSLKNLIPNSSSWITTCSEAMHALEEHGAFIAKYDGVPQELDDAIFLASRDLFDLPTDVKLLNTTDTPYHGYTGQIPSMPLFESLGIENATTTGGVEKITKVMWPSGNENFSKSVLMFSKAVAELYQIVMRMVAKSYGIEENCESLLESSVHVLRFMKYLCPQGDEGNPLGVVPHTDISFMTILHEKQVKGLQIKTKEGQWIEVDPSPSSFIVMAGDVCMAWTNGRIEAPYHRVMMQGKEERYSLGIFTFIRDLNIQIPQKLIDEDNPPRFKEFDHYKYIHYHRYTNDGKKSECPIESYCGIN</sequence>
<evidence type="ECO:0000256" key="1">
    <source>
        <dbReference type="ARBA" id="ARBA00022723"/>
    </source>
</evidence>
<comment type="caution">
    <text evidence="5">The sequence shown here is derived from an EMBL/GenBank/DDBJ whole genome shotgun (WGS) entry which is preliminary data.</text>
</comment>
<comment type="similarity">
    <text evidence="3">Belongs to the iron/ascorbate-dependent oxidoreductase family.</text>
</comment>
<dbReference type="PANTHER" id="PTHR47990">
    <property type="entry name" value="2-OXOGLUTARATE (2OG) AND FE(II)-DEPENDENT OXYGENASE SUPERFAMILY PROTEIN-RELATED"/>
    <property type="match status" value="1"/>
</dbReference>